<dbReference type="OrthoDB" id="8536728at2"/>
<accession>A0A2S1YIX1</accession>
<keyword evidence="2" id="KW-1185">Reference proteome</keyword>
<sequence length="140" mass="16791">MIRKILFAIILFSFFGCKSVLNQKIDKKKEGKWVDVYVQDSVTYKSVEFYKNDQPVKKWKTFINGKLYKSEKYKNGICIVKSYYENGKLESKGKTKLEVNETESHWFYFGEWKFYSDKGKLFQIRKYEKGELISEQKINL</sequence>
<protein>
    <submittedName>
        <fullName evidence="1">Uncharacterized protein</fullName>
    </submittedName>
</protein>
<name>A0A2S1YIX1_9FLAO</name>
<organism evidence="1 2">
    <name type="scientific">Flavobacterium crocinum</name>
    <dbReference type="NCBI Taxonomy" id="2183896"/>
    <lineage>
        <taxon>Bacteria</taxon>
        <taxon>Pseudomonadati</taxon>
        <taxon>Bacteroidota</taxon>
        <taxon>Flavobacteriia</taxon>
        <taxon>Flavobacteriales</taxon>
        <taxon>Flavobacteriaceae</taxon>
        <taxon>Flavobacterium</taxon>
    </lineage>
</organism>
<dbReference type="AlphaFoldDB" id="A0A2S1YIX1"/>
<evidence type="ECO:0000313" key="1">
    <source>
        <dbReference type="EMBL" id="AWK03993.1"/>
    </source>
</evidence>
<gene>
    <name evidence="1" type="ORF">HYN56_07010</name>
</gene>
<evidence type="ECO:0000313" key="2">
    <source>
        <dbReference type="Proteomes" id="UP000245250"/>
    </source>
</evidence>
<dbReference type="EMBL" id="CP029255">
    <property type="protein sequence ID" value="AWK03993.1"/>
    <property type="molecule type" value="Genomic_DNA"/>
</dbReference>
<dbReference type="RefSeq" id="WP_109191521.1">
    <property type="nucleotide sequence ID" value="NZ_CP029255.1"/>
</dbReference>
<dbReference type="Gene3D" id="3.90.930.1">
    <property type="match status" value="1"/>
</dbReference>
<dbReference type="KEGG" id="fcr:HYN56_07010"/>
<dbReference type="Proteomes" id="UP000245250">
    <property type="component" value="Chromosome"/>
</dbReference>
<proteinExistence type="predicted"/>
<dbReference type="PROSITE" id="PS51257">
    <property type="entry name" value="PROKAR_LIPOPROTEIN"/>
    <property type="match status" value="1"/>
</dbReference>
<reference evidence="1 2" key="1">
    <citation type="submission" date="2018-05" db="EMBL/GenBank/DDBJ databases">
        <title>Genome sequencing of Flavobacterium sp. HYN0056.</title>
        <authorList>
            <person name="Yi H."/>
            <person name="Baek C."/>
        </authorList>
    </citation>
    <scope>NUCLEOTIDE SEQUENCE [LARGE SCALE GENOMIC DNA]</scope>
    <source>
        <strain evidence="1 2">HYN0056</strain>
    </source>
</reference>